<dbReference type="InterPro" id="IPR001623">
    <property type="entry name" value="DnaJ_domain"/>
</dbReference>
<comment type="caution">
    <text evidence="3">The sequence shown here is derived from an EMBL/GenBank/DDBJ whole genome shotgun (WGS) entry which is preliminary data.</text>
</comment>
<evidence type="ECO:0000259" key="2">
    <source>
        <dbReference type="PROSITE" id="PS50076"/>
    </source>
</evidence>
<dbReference type="InterPro" id="IPR044978">
    <property type="entry name" value="GRV2/DNAJC13"/>
</dbReference>
<organism evidence="3 4">
    <name type="scientific">Meganyctiphanes norvegica</name>
    <name type="common">Northern krill</name>
    <name type="synonym">Thysanopoda norvegica</name>
    <dbReference type="NCBI Taxonomy" id="48144"/>
    <lineage>
        <taxon>Eukaryota</taxon>
        <taxon>Metazoa</taxon>
        <taxon>Ecdysozoa</taxon>
        <taxon>Arthropoda</taxon>
        <taxon>Crustacea</taxon>
        <taxon>Multicrustacea</taxon>
        <taxon>Malacostraca</taxon>
        <taxon>Eumalacostraca</taxon>
        <taxon>Eucarida</taxon>
        <taxon>Euphausiacea</taxon>
        <taxon>Euphausiidae</taxon>
        <taxon>Meganyctiphanes</taxon>
    </lineage>
</organism>
<protein>
    <recommendedName>
        <fullName evidence="2">J domain-containing protein</fullName>
    </recommendedName>
</protein>
<feature type="non-terminal residue" evidence="3">
    <location>
        <position position="1"/>
    </location>
</feature>
<dbReference type="PANTHER" id="PTHR36983:SF2">
    <property type="entry name" value="DNAJ HOMOLOG SUBFAMILY C MEMBER 13"/>
    <property type="match status" value="1"/>
</dbReference>
<feature type="domain" description="J" evidence="2">
    <location>
        <begin position="318"/>
        <end position="374"/>
    </location>
</feature>
<dbReference type="SMART" id="SM00271">
    <property type="entry name" value="DnaJ"/>
    <property type="match status" value="1"/>
</dbReference>
<feature type="non-terminal residue" evidence="3">
    <location>
        <position position="590"/>
    </location>
</feature>
<proteinExistence type="predicted"/>
<dbReference type="EMBL" id="CAXKWB010005682">
    <property type="protein sequence ID" value="CAL4079400.1"/>
    <property type="molecule type" value="Genomic_DNA"/>
</dbReference>
<keyword evidence="4" id="KW-1185">Reference proteome</keyword>
<name>A0AAV2QEM0_MEGNR</name>
<dbReference type="SUPFAM" id="SSF48371">
    <property type="entry name" value="ARM repeat"/>
    <property type="match status" value="1"/>
</dbReference>
<feature type="transmembrane region" description="Helical" evidence="1">
    <location>
        <begin position="137"/>
        <end position="158"/>
    </location>
</feature>
<dbReference type="GO" id="GO:0006898">
    <property type="term" value="P:receptor-mediated endocytosis"/>
    <property type="evidence" value="ECO:0007669"/>
    <property type="project" value="TreeGrafter"/>
</dbReference>
<dbReference type="InterPro" id="IPR036869">
    <property type="entry name" value="J_dom_sf"/>
</dbReference>
<keyword evidence="1" id="KW-0472">Membrane</keyword>
<evidence type="ECO:0000313" key="4">
    <source>
        <dbReference type="Proteomes" id="UP001497623"/>
    </source>
</evidence>
<dbReference type="CDD" id="cd06257">
    <property type="entry name" value="DnaJ"/>
    <property type="match status" value="1"/>
</dbReference>
<keyword evidence="1" id="KW-0812">Transmembrane</keyword>
<dbReference type="PANTHER" id="PTHR36983">
    <property type="entry name" value="DNAJ HOMOLOG SUBFAMILY C MEMBER 13"/>
    <property type="match status" value="1"/>
</dbReference>
<dbReference type="GO" id="GO:2000641">
    <property type="term" value="P:regulation of early endosome to late endosome transport"/>
    <property type="evidence" value="ECO:0007669"/>
    <property type="project" value="InterPro"/>
</dbReference>
<dbReference type="Proteomes" id="UP001497623">
    <property type="component" value="Unassembled WGS sequence"/>
</dbReference>
<sequence length="590" mass="67293">KERAGPYSYQELKEIWELGTLNLKTLCWAQGMDGWHPLSNIPQLRWALAATGTAVNTETDMSTLILNMLNTMCRYFPSRTEDGAVIRPLPRIKRLLSDTLYLPHLVQLLLTFDPILVEKVATLLVEVMQDNPSMPTVYTTGVFFFILMYTGSNVLPIARFLHLSHMQQACRGEESGGDIMQQSILGQVLPEAMVCYLENYGPEKFAEIFLGEFDTPEVIWSSEMRRHMIEKIASHLADFTPRLKSNTRAIYQHCAIPHITYPQLQYELFCDIYYLKHLCDTDRFPDWPIKDAVALLKRVLSAWRTEVEKEPSSMSVDEAYTELGLELDTRHDDAKIRKSYFRLAQKYHPDKNPDGREKFEKVNKAYEFLCSRSAHAVDGPDPRNILLVIRTQSILFARYKEVLAPYKYAGYPMLIKTIQLEADDEQLFSKETSLLAAAAELTYHSINCSKLNAEELRREKGLEALQGAYNRCVSVLSNSSKSSDVAVEVCTNIAKCYTAAASFPMCREKLLEMPHFIKDLCHTLYFKELTKLCTVGVECVSALAVDQILQMNLLQAGVLWHLLIYLFAYDFTLDEGGVSQNEETNQQALC</sequence>
<reference evidence="3 4" key="1">
    <citation type="submission" date="2024-05" db="EMBL/GenBank/DDBJ databases">
        <authorList>
            <person name="Wallberg A."/>
        </authorList>
    </citation>
    <scope>NUCLEOTIDE SEQUENCE [LARGE SCALE GENOMIC DNA]</scope>
</reference>
<accession>A0AAV2QEM0</accession>
<dbReference type="Gene3D" id="1.10.287.110">
    <property type="entry name" value="DnaJ domain"/>
    <property type="match status" value="1"/>
</dbReference>
<dbReference type="FunFam" id="1.10.287.110:FF:000007">
    <property type="entry name" value="DnaJ (Hsp40) homolog, subfamily C, member 13"/>
    <property type="match status" value="1"/>
</dbReference>
<dbReference type="GO" id="GO:0007032">
    <property type="term" value="P:endosome organization"/>
    <property type="evidence" value="ECO:0007669"/>
    <property type="project" value="InterPro"/>
</dbReference>
<gene>
    <name evidence="3" type="ORF">MNOR_LOCUS10994</name>
</gene>
<evidence type="ECO:0000256" key="1">
    <source>
        <dbReference type="SAM" id="Phobius"/>
    </source>
</evidence>
<dbReference type="Pfam" id="PF00226">
    <property type="entry name" value="DnaJ"/>
    <property type="match status" value="1"/>
</dbReference>
<dbReference type="InterPro" id="IPR025640">
    <property type="entry name" value="GYF_2"/>
</dbReference>
<dbReference type="AlphaFoldDB" id="A0AAV2QEM0"/>
<dbReference type="InterPro" id="IPR016024">
    <property type="entry name" value="ARM-type_fold"/>
</dbReference>
<keyword evidence="1" id="KW-1133">Transmembrane helix</keyword>
<evidence type="ECO:0000313" key="3">
    <source>
        <dbReference type="EMBL" id="CAL4079400.1"/>
    </source>
</evidence>
<dbReference type="PROSITE" id="PS50076">
    <property type="entry name" value="DNAJ_2"/>
    <property type="match status" value="1"/>
</dbReference>
<dbReference type="SUPFAM" id="SSF46565">
    <property type="entry name" value="Chaperone J-domain"/>
    <property type="match status" value="1"/>
</dbReference>
<dbReference type="GO" id="GO:0010008">
    <property type="term" value="C:endosome membrane"/>
    <property type="evidence" value="ECO:0007669"/>
    <property type="project" value="TreeGrafter"/>
</dbReference>
<dbReference type="Pfam" id="PF14237">
    <property type="entry name" value="GYF_2"/>
    <property type="match status" value="1"/>
</dbReference>